<keyword evidence="3" id="KW-1185">Reference proteome</keyword>
<dbReference type="SUPFAM" id="SSF56672">
    <property type="entry name" value="DNA/RNA polymerases"/>
    <property type="match status" value="1"/>
</dbReference>
<dbReference type="Proteomes" id="UP001234989">
    <property type="component" value="Chromosome 10"/>
</dbReference>
<dbReference type="Pfam" id="PF17919">
    <property type="entry name" value="RT_RNaseH_2"/>
    <property type="match status" value="1"/>
</dbReference>
<name>A0AAF0UT18_SOLVR</name>
<gene>
    <name evidence="2" type="ORF">MTR67_044256</name>
</gene>
<accession>A0AAF0UT18</accession>
<evidence type="ECO:0000313" key="3">
    <source>
        <dbReference type="Proteomes" id="UP001234989"/>
    </source>
</evidence>
<feature type="domain" description="Reverse transcriptase/retrotransposon-derived protein RNase H-like" evidence="1">
    <location>
        <begin position="42"/>
        <end position="131"/>
    </location>
</feature>
<evidence type="ECO:0000313" key="2">
    <source>
        <dbReference type="EMBL" id="WMV50871.1"/>
    </source>
</evidence>
<dbReference type="Gene3D" id="3.30.70.270">
    <property type="match status" value="1"/>
</dbReference>
<reference evidence="2" key="1">
    <citation type="submission" date="2023-08" db="EMBL/GenBank/DDBJ databases">
        <title>A de novo genome assembly of Solanum verrucosum Schlechtendal, a Mexican diploid species geographically isolated from the other diploid A-genome species in potato relatives.</title>
        <authorList>
            <person name="Hosaka K."/>
        </authorList>
    </citation>
    <scope>NUCLEOTIDE SEQUENCE</scope>
    <source>
        <tissue evidence="2">Young leaves</tissue>
    </source>
</reference>
<dbReference type="EMBL" id="CP133621">
    <property type="protein sequence ID" value="WMV50871.1"/>
    <property type="molecule type" value="Genomic_DNA"/>
</dbReference>
<dbReference type="PANTHER" id="PTHR34072:SF52">
    <property type="entry name" value="RIBONUCLEASE H"/>
    <property type="match status" value="1"/>
</dbReference>
<organism evidence="2 3">
    <name type="scientific">Solanum verrucosum</name>
    <dbReference type="NCBI Taxonomy" id="315347"/>
    <lineage>
        <taxon>Eukaryota</taxon>
        <taxon>Viridiplantae</taxon>
        <taxon>Streptophyta</taxon>
        <taxon>Embryophyta</taxon>
        <taxon>Tracheophyta</taxon>
        <taxon>Spermatophyta</taxon>
        <taxon>Magnoliopsida</taxon>
        <taxon>eudicotyledons</taxon>
        <taxon>Gunneridae</taxon>
        <taxon>Pentapetalae</taxon>
        <taxon>asterids</taxon>
        <taxon>lamiids</taxon>
        <taxon>Solanales</taxon>
        <taxon>Solanaceae</taxon>
        <taxon>Solanoideae</taxon>
        <taxon>Solaneae</taxon>
        <taxon>Solanum</taxon>
    </lineage>
</organism>
<dbReference type="InterPro" id="IPR041577">
    <property type="entry name" value="RT_RNaseH_2"/>
</dbReference>
<dbReference type="PANTHER" id="PTHR34072">
    <property type="entry name" value="ENZYMATIC POLYPROTEIN-RELATED"/>
    <property type="match status" value="1"/>
</dbReference>
<proteinExistence type="predicted"/>
<dbReference type="AlphaFoldDB" id="A0AAF0UT18"/>
<dbReference type="InterPro" id="IPR043128">
    <property type="entry name" value="Rev_trsase/Diguanyl_cyclase"/>
</dbReference>
<protein>
    <recommendedName>
        <fullName evidence="1">Reverse transcriptase/retrotransposon-derived protein RNase H-like domain-containing protein</fullName>
    </recommendedName>
</protein>
<sequence length="159" mass="18541">MFMELMNMALQQYLDSFVILFIDDILVYSKTGNDHDQYLSIWSDEYEERFQKLKTLLTPATVLTLPQLGVDFTVYCDASRVGLGGVQMHKGRVIAYASRQLKTHEMNYPTHDLELVVVVFMLKIWRHYLYGFYCGLHRSSKSSVHLQLEGFELDEAQMD</sequence>
<evidence type="ECO:0000259" key="1">
    <source>
        <dbReference type="Pfam" id="PF17919"/>
    </source>
</evidence>
<dbReference type="InterPro" id="IPR043502">
    <property type="entry name" value="DNA/RNA_pol_sf"/>
</dbReference>